<dbReference type="Gene3D" id="2.40.128.140">
    <property type="entry name" value="Outer membrane protein"/>
    <property type="match status" value="1"/>
</dbReference>
<evidence type="ECO:0000313" key="2">
    <source>
        <dbReference type="EMBL" id="ANP39791.1"/>
    </source>
</evidence>
<feature type="chain" id="PRO_5008518266" description="DUF2219 domain-containing protein" evidence="1">
    <location>
        <begin position="24"/>
        <end position="313"/>
    </location>
</feature>
<dbReference type="Pfam" id="PF09982">
    <property type="entry name" value="LpxR"/>
    <property type="match status" value="1"/>
</dbReference>
<accession>A0A1B0ZZS5</accession>
<dbReference type="InterPro" id="IPR037107">
    <property type="entry name" value="Put_OMP_sf"/>
</dbReference>
<evidence type="ECO:0000313" key="3">
    <source>
        <dbReference type="Proteomes" id="UP000013243"/>
    </source>
</evidence>
<dbReference type="InterPro" id="IPR018707">
    <property type="entry name" value="LpxR"/>
</dbReference>
<sequence>MIRSLALALCAAIALPLASTVQAAEAAPSEAQKRHRIGYGHLIDNDLIGDGKDRWRTGSVASSRIYGYGWDGQAPANFGELLELRFLGQIIAPDNLRNPAAGDRPWAGALSLGLHTHMQRGSLEISLGGDLVFIGPQTGLDGFQDALHDLANTTRPSDAVRDAQIPNTIRPTFVGELGKTITLGPRSRLRPFVEARAGDETLVRIGADLTLGTAGQGELLVRDPVTGQRYRTMYDTRGLSFTLGGDVAHVAQSVYLPQGRGYALNSRRDRLRAGLHWQGDGRDFFYGITYLGKEFSGQDTGQIVGSLRLRWTF</sequence>
<organism evidence="2 3">
    <name type="scientific">Tritonibacter mobilis F1926</name>
    <dbReference type="NCBI Taxonomy" id="1265309"/>
    <lineage>
        <taxon>Bacteria</taxon>
        <taxon>Pseudomonadati</taxon>
        <taxon>Pseudomonadota</taxon>
        <taxon>Alphaproteobacteria</taxon>
        <taxon>Rhodobacterales</taxon>
        <taxon>Paracoccaceae</taxon>
        <taxon>Tritonibacter</taxon>
    </lineage>
</organism>
<dbReference type="RefSeq" id="WP_046002430.1">
    <property type="nucleotide sequence ID" value="NZ_CP015230.1"/>
</dbReference>
<keyword evidence="1" id="KW-0732">Signal</keyword>
<reference evidence="2 3" key="1">
    <citation type="journal article" date="2016" name="ISME J.">
        <title>Global occurrence and heterogeneity of the Roseobacter-clade species Ruegeria mobilis.</title>
        <authorList>
            <person name="Sonnenschein E."/>
            <person name="Gram L."/>
        </authorList>
    </citation>
    <scope>NUCLEOTIDE SEQUENCE [LARGE SCALE GENOMIC DNA]</scope>
    <source>
        <strain evidence="2 3">F1926</strain>
    </source>
</reference>
<name>A0A1B0ZZS5_9RHOB</name>
<dbReference type="OrthoDB" id="7721289at2"/>
<dbReference type="AlphaFoldDB" id="A0A1B0ZZS5"/>
<evidence type="ECO:0008006" key="4">
    <source>
        <dbReference type="Google" id="ProtNLM"/>
    </source>
</evidence>
<feature type="signal peptide" evidence="1">
    <location>
        <begin position="1"/>
        <end position="23"/>
    </location>
</feature>
<dbReference type="KEGG" id="rmb:K529_003340"/>
<proteinExistence type="predicted"/>
<dbReference type="EMBL" id="CP015230">
    <property type="protein sequence ID" value="ANP39791.1"/>
    <property type="molecule type" value="Genomic_DNA"/>
</dbReference>
<gene>
    <name evidence="2" type="ORF">K529_003340</name>
</gene>
<evidence type="ECO:0000256" key="1">
    <source>
        <dbReference type="SAM" id="SignalP"/>
    </source>
</evidence>
<protein>
    <recommendedName>
        <fullName evidence="4">DUF2219 domain-containing protein</fullName>
    </recommendedName>
</protein>
<dbReference type="STRING" id="1265309.K529_003340"/>
<dbReference type="Proteomes" id="UP000013243">
    <property type="component" value="Chromosome"/>
</dbReference>
<dbReference type="GeneID" id="28248834"/>